<dbReference type="STRING" id="351605.Gura_1385"/>
<accession>A5GA15</accession>
<dbReference type="PANTHER" id="PTHR39425">
    <property type="entry name" value="LIPOPROTEIN CYTOCHROME C"/>
    <property type="match status" value="1"/>
</dbReference>
<evidence type="ECO:0000256" key="1">
    <source>
        <dbReference type="SAM" id="SignalP"/>
    </source>
</evidence>
<evidence type="ECO:0000313" key="3">
    <source>
        <dbReference type="EMBL" id="ABQ25586.1"/>
    </source>
</evidence>
<dbReference type="Gene3D" id="3.90.10.10">
    <property type="entry name" value="Cytochrome C3"/>
    <property type="match status" value="2"/>
</dbReference>
<sequence>MIRCTILTVLFALTTPFALLAKQETRDIQFRFKNADSVVFNHDVHLKKYNNCKICHDAIFDLKNPRHYTMDEMEKNRSCGACHAGVKAFSVAEDKNCVRCHKGIPRDIAYNVKGATDAVFSHTFHIGVYRCNDCHTKLFQFKAGAKRYTIGEKPCCGACHNGKVAFSSDSCQKCHPGYKQA</sequence>
<feature type="signal peptide" evidence="1">
    <location>
        <begin position="1"/>
        <end position="21"/>
    </location>
</feature>
<dbReference type="Pfam" id="PF14522">
    <property type="entry name" value="Cytochrome_C7"/>
    <property type="match status" value="2"/>
</dbReference>
<dbReference type="PANTHER" id="PTHR39425:SF1">
    <property type="entry name" value="CYTOCHROME C7-LIKE DOMAIN-CONTAINING PROTEIN"/>
    <property type="match status" value="1"/>
</dbReference>
<evidence type="ECO:0000313" key="4">
    <source>
        <dbReference type="Proteomes" id="UP000006695"/>
    </source>
</evidence>
<feature type="chain" id="PRO_5002683451" description="Cytochrome c7-like domain-containing protein" evidence="1">
    <location>
        <begin position="22"/>
        <end position="181"/>
    </location>
</feature>
<dbReference type="AlphaFoldDB" id="A5GA15"/>
<feature type="domain" description="Cytochrome c7-like" evidence="2">
    <location>
        <begin position="38"/>
        <end position="102"/>
    </location>
</feature>
<keyword evidence="1" id="KW-0732">Signal</keyword>
<proteinExistence type="predicted"/>
<dbReference type="InterPro" id="IPR036280">
    <property type="entry name" value="Multihaem_cyt_sf"/>
</dbReference>
<dbReference type="OrthoDB" id="5391425at2"/>
<dbReference type="HOGENOM" id="CLU_1487047_0_0_7"/>
<dbReference type="RefSeq" id="WP_011938302.1">
    <property type="nucleotide sequence ID" value="NC_009483.1"/>
</dbReference>
<name>A5GA15_GEOUR</name>
<dbReference type="InterPro" id="IPR026352">
    <property type="entry name" value="Nanowire_3heme"/>
</dbReference>
<dbReference type="Proteomes" id="UP000006695">
    <property type="component" value="Chromosome"/>
</dbReference>
<dbReference type="SUPFAM" id="SSF48695">
    <property type="entry name" value="Multiheme cytochromes"/>
    <property type="match status" value="1"/>
</dbReference>
<feature type="domain" description="Cytochrome c7-like" evidence="2">
    <location>
        <begin position="119"/>
        <end position="175"/>
    </location>
</feature>
<dbReference type="KEGG" id="gur:Gura_1385"/>
<reference evidence="3 4" key="1">
    <citation type="submission" date="2007-05" db="EMBL/GenBank/DDBJ databases">
        <title>Complete sequence of Geobacter uraniireducens Rf4.</title>
        <authorList>
            <consortium name="US DOE Joint Genome Institute"/>
            <person name="Copeland A."/>
            <person name="Lucas S."/>
            <person name="Lapidus A."/>
            <person name="Barry K."/>
            <person name="Detter J.C."/>
            <person name="Glavina del Rio T."/>
            <person name="Hammon N."/>
            <person name="Israni S."/>
            <person name="Dalin E."/>
            <person name="Tice H."/>
            <person name="Pitluck S."/>
            <person name="Chertkov O."/>
            <person name="Brettin T."/>
            <person name="Bruce D."/>
            <person name="Han C."/>
            <person name="Schmutz J."/>
            <person name="Larimer F."/>
            <person name="Land M."/>
            <person name="Hauser L."/>
            <person name="Kyrpides N."/>
            <person name="Mikhailova N."/>
            <person name="Shelobolina E."/>
            <person name="Aklujkar M."/>
            <person name="Lovley D."/>
            <person name="Richardson P."/>
        </authorList>
    </citation>
    <scope>NUCLEOTIDE SEQUENCE [LARGE SCALE GENOMIC DNA]</scope>
    <source>
        <strain evidence="3 4">Rf4</strain>
    </source>
</reference>
<keyword evidence="4" id="KW-1185">Reference proteome</keyword>
<dbReference type="NCBIfam" id="TIGR04257">
    <property type="entry name" value="nanowire_3heme"/>
    <property type="match status" value="2"/>
</dbReference>
<gene>
    <name evidence="3" type="ordered locus">Gura_1385</name>
</gene>
<evidence type="ECO:0000259" key="2">
    <source>
        <dbReference type="Pfam" id="PF14522"/>
    </source>
</evidence>
<protein>
    <recommendedName>
        <fullName evidence="2">Cytochrome c7-like domain-containing protein</fullName>
    </recommendedName>
</protein>
<organism evidence="3 4">
    <name type="scientific">Geotalea uraniireducens (strain Rf4)</name>
    <name type="common">Geobacter uraniireducens</name>
    <dbReference type="NCBI Taxonomy" id="351605"/>
    <lineage>
        <taxon>Bacteria</taxon>
        <taxon>Pseudomonadati</taxon>
        <taxon>Thermodesulfobacteriota</taxon>
        <taxon>Desulfuromonadia</taxon>
        <taxon>Geobacterales</taxon>
        <taxon>Geobacteraceae</taxon>
        <taxon>Geotalea</taxon>
    </lineage>
</organism>
<dbReference type="EMBL" id="CP000698">
    <property type="protein sequence ID" value="ABQ25586.1"/>
    <property type="molecule type" value="Genomic_DNA"/>
</dbReference>
<dbReference type="InterPro" id="IPR029467">
    <property type="entry name" value="Cyt_c7-like"/>
</dbReference>